<organism evidence="1">
    <name type="scientific">marine sediment metagenome</name>
    <dbReference type="NCBI Taxonomy" id="412755"/>
    <lineage>
        <taxon>unclassified sequences</taxon>
        <taxon>metagenomes</taxon>
        <taxon>ecological metagenomes</taxon>
    </lineage>
</organism>
<proteinExistence type="predicted"/>
<protein>
    <submittedName>
        <fullName evidence="1">Uncharacterized protein</fullName>
    </submittedName>
</protein>
<sequence length="357" mass="37964">MGRNRWNHSYDHHNMVPGPAATAVDKITWNTEDGIMEFYGTGTPPTTANTYAEGCIYHKHNASSNDTLYVNNGTYASPSFELVLSTGNVITEIDGDHLATAADDTGPSPLIWDDAPVLETILDPGKGFHKFEDFLNSLTQAETGGTITQNTGSGTFTDDPTSAAGIMVLDNAANTNEHSTNLAYLAMQCKPGVGTHIYFEVRLKVAVDTGGVFIGLADDSTSDIGGSGTIVVNTDHAGFFRDNGTTSALMGSQACDGTNVTSEDDSIADVDIAEYENFGIHMFGDGNTAGDYVKFYHKGVLVNTITDADGGGDDGIPDAVICPTFNIDNLTDTVQQKLTIDWMRLLVYNATSGTVRA</sequence>
<comment type="caution">
    <text evidence="1">The sequence shown here is derived from an EMBL/GenBank/DDBJ whole genome shotgun (WGS) entry which is preliminary data.</text>
</comment>
<evidence type="ECO:0000313" key="1">
    <source>
        <dbReference type="EMBL" id="KKL78488.1"/>
    </source>
</evidence>
<gene>
    <name evidence="1" type="ORF">LCGC14_2024360</name>
</gene>
<name>A0A0F9EWK5_9ZZZZ</name>
<dbReference type="EMBL" id="LAZR01023440">
    <property type="protein sequence ID" value="KKL78488.1"/>
    <property type="molecule type" value="Genomic_DNA"/>
</dbReference>
<dbReference type="AlphaFoldDB" id="A0A0F9EWK5"/>
<reference evidence="1" key="1">
    <citation type="journal article" date="2015" name="Nature">
        <title>Complex archaea that bridge the gap between prokaryotes and eukaryotes.</title>
        <authorList>
            <person name="Spang A."/>
            <person name="Saw J.H."/>
            <person name="Jorgensen S.L."/>
            <person name="Zaremba-Niedzwiedzka K."/>
            <person name="Martijn J."/>
            <person name="Lind A.E."/>
            <person name="van Eijk R."/>
            <person name="Schleper C."/>
            <person name="Guy L."/>
            <person name="Ettema T.J."/>
        </authorList>
    </citation>
    <scope>NUCLEOTIDE SEQUENCE</scope>
</reference>
<accession>A0A0F9EWK5</accession>